<gene>
    <name evidence="3" type="ORF">A2890_02495</name>
</gene>
<evidence type="ECO:0000313" key="4">
    <source>
        <dbReference type="Proteomes" id="UP000176967"/>
    </source>
</evidence>
<keyword evidence="1" id="KW-0812">Transmembrane</keyword>
<dbReference type="CDD" id="cd12797">
    <property type="entry name" value="M23_peptidase"/>
    <property type="match status" value="1"/>
</dbReference>
<evidence type="ECO:0000256" key="1">
    <source>
        <dbReference type="SAM" id="Phobius"/>
    </source>
</evidence>
<dbReference type="GO" id="GO:0004222">
    <property type="term" value="F:metalloendopeptidase activity"/>
    <property type="evidence" value="ECO:0007669"/>
    <property type="project" value="TreeGrafter"/>
</dbReference>
<dbReference type="STRING" id="1802628.A2890_02495"/>
<dbReference type="Proteomes" id="UP000176967">
    <property type="component" value="Unassembled WGS sequence"/>
</dbReference>
<feature type="transmembrane region" description="Helical" evidence="1">
    <location>
        <begin position="82"/>
        <end position="109"/>
    </location>
</feature>
<organism evidence="3 4">
    <name type="scientific">candidate division WWE3 bacterium RIFCSPLOWO2_01_FULL_53_14</name>
    <dbReference type="NCBI Taxonomy" id="1802628"/>
    <lineage>
        <taxon>Bacteria</taxon>
        <taxon>Katanobacteria</taxon>
    </lineage>
</organism>
<dbReference type="InterPro" id="IPR050570">
    <property type="entry name" value="Cell_wall_metabolism_enzyme"/>
</dbReference>
<protein>
    <recommendedName>
        <fullName evidence="2">M23ase beta-sheet core domain-containing protein</fullName>
    </recommendedName>
</protein>
<accession>A0A1F4VS58</accession>
<dbReference type="PANTHER" id="PTHR21666:SF270">
    <property type="entry name" value="MUREIN HYDROLASE ACTIVATOR ENVC"/>
    <property type="match status" value="1"/>
</dbReference>
<dbReference type="AlphaFoldDB" id="A0A1F4VS58"/>
<dbReference type="EMBL" id="MEVL01000026">
    <property type="protein sequence ID" value="OGC60031.1"/>
    <property type="molecule type" value="Genomic_DNA"/>
</dbReference>
<dbReference type="InterPro" id="IPR011055">
    <property type="entry name" value="Dup_hybrid_motif"/>
</dbReference>
<keyword evidence="1" id="KW-1133">Transmembrane helix</keyword>
<evidence type="ECO:0000313" key="3">
    <source>
        <dbReference type="EMBL" id="OGC60031.1"/>
    </source>
</evidence>
<name>A0A1F4VS58_UNCKA</name>
<keyword evidence="1" id="KW-0472">Membrane</keyword>
<dbReference type="Gene3D" id="2.70.70.10">
    <property type="entry name" value="Glucose Permease (Domain IIA)"/>
    <property type="match status" value="1"/>
</dbReference>
<reference evidence="3 4" key="1">
    <citation type="journal article" date="2016" name="Nat. Commun.">
        <title>Thousands of microbial genomes shed light on interconnected biogeochemical processes in an aquifer system.</title>
        <authorList>
            <person name="Anantharaman K."/>
            <person name="Brown C.T."/>
            <person name="Hug L.A."/>
            <person name="Sharon I."/>
            <person name="Castelle C.J."/>
            <person name="Probst A.J."/>
            <person name="Thomas B.C."/>
            <person name="Singh A."/>
            <person name="Wilkins M.J."/>
            <person name="Karaoz U."/>
            <person name="Brodie E.L."/>
            <person name="Williams K.H."/>
            <person name="Hubbard S.S."/>
            <person name="Banfield J.F."/>
        </authorList>
    </citation>
    <scope>NUCLEOTIDE SEQUENCE [LARGE SCALE GENOMIC DNA]</scope>
</reference>
<sequence>MSARNVVQNFLKGVTKKVAVWVVRQAEGLLVKLGLGSSIGAILGTGIPIPVVGNAIGAVIGAVVQFAVEELWKKVGAPVAKIVAYVIFAIIGSFTLFAIGITTLIAIVLSNNPYPWEQGGSAAAAQRFVEIEITACDAAAGCSYQNPLRVSNGQHSIGWRVTIRNISSGVLSGSEFSFSQSQCAGAGVSGFDLAPGATRVVTCSGTFTETDEVVSNTVSFASADPVAGEESVGIVIFGNPPVTIPTGWPVASGCLTQGPNGSYSHSNTEAIDIGSISTGTAVRATFNGIVQSACWESGDGCDPDGYGNYVRVSALDGSFSAIFAHLASTKVDDGDRVTIGQQLGTVDNTGNSSGTHLHYGFSHLPMAEPYIPRDSGSNGSIRGCSENCGLCF</sequence>
<dbReference type="SUPFAM" id="SSF51261">
    <property type="entry name" value="Duplicated hybrid motif"/>
    <property type="match status" value="1"/>
</dbReference>
<dbReference type="PANTHER" id="PTHR21666">
    <property type="entry name" value="PEPTIDASE-RELATED"/>
    <property type="match status" value="1"/>
</dbReference>
<proteinExistence type="predicted"/>
<evidence type="ECO:0000259" key="2">
    <source>
        <dbReference type="Pfam" id="PF01551"/>
    </source>
</evidence>
<comment type="caution">
    <text evidence="3">The sequence shown here is derived from an EMBL/GenBank/DDBJ whole genome shotgun (WGS) entry which is preliminary data.</text>
</comment>
<feature type="domain" description="M23ase beta-sheet core" evidence="2">
    <location>
        <begin position="269"/>
        <end position="362"/>
    </location>
</feature>
<dbReference type="Pfam" id="PF01551">
    <property type="entry name" value="Peptidase_M23"/>
    <property type="match status" value="1"/>
</dbReference>
<dbReference type="InterPro" id="IPR016047">
    <property type="entry name" value="M23ase_b-sheet_dom"/>
</dbReference>